<evidence type="ECO:0000256" key="1">
    <source>
        <dbReference type="SAM" id="MobiDB-lite"/>
    </source>
</evidence>
<accession>A0A836GPT3</accession>
<dbReference type="GeneID" id="94174682"/>
<dbReference type="KEGG" id="lenr:94174682"/>
<dbReference type="EMBL" id="JAFHKP010000006">
    <property type="protein sequence ID" value="KAG5485937.1"/>
    <property type="molecule type" value="Genomic_DNA"/>
</dbReference>
<organism evidence="2 3">
    <name type="scientific">Leishmania enriettii</name>
    <dbReference type="NCBI Taxonomy" id="5663"/>
    <lineage>
        <taxon>Eukaryota</taxon>
        <taxon>Discoba</taxon>
        <taxon>Euglenozoa</taxon>
        <taxon>Kinetoplastea</taxon>
        <taxon>Metakinetoplastina</taxon>
        <taxon>Trypanosomatida</taxon>
        <taxon>Trypanosomatidae</taxon>
        <taxon>Leishmaniinae</taxon>
        <taxon>Leishmania</taxon>
    </lineage>
</organism>
<dbReference type="Proteomes" id="UP000674179">
    <property type="component" value="Chromosome 6"/>
</dbReference>
<evidence type="ECO:0000313" key="2">
    <source>
        <dbReference type="EMBL" id="KAG5485937.1"/>
    </source>
</evidence>
<feature type="region of interest" description="Disordered" evidence="1">
    <location>
        <begin position="289"/>
        <end position="326"/>
    </location>
</feature>
<feature type="region of interest" description="Disordered" evidence="1">
    <location>
        <begin position="614"/>
        <end position="675"/>
    </location>
</feature>
<feature type="region of interest" description="Disordered" evidence="1">
    <location>
        <begin position="439"/>
        <end position="460"/>
    </location>
</feature>
<feature type="compositionally biased region" description="Pro residues" evidence="1">
    <location>
        <begin position="560"/>
        <end position="569"/>
    </location>
</feature>
<reference evidence="2 3" key="1">
    <citation type="submission" date="2021-02" db="EMBL/GenBank/DDBJ databases">
        <title>Leishmania (Mundinia) enrietti genome sequencing and assembly.</title>
        <authorList>
            <person name="Almutairi H."/>
            <person name="Gatherer D."/>
        </authorList>
    </citation>
    <scope>NUCLEOTIDE SEQUENCE [LARGE SCALE GENOMIC DNA]</scope>
    <source>
        <strain evidence="2">CUR178</strain>
    </source>
</reference>
<name>A0A836GPT3_LEIEN</name>
<protein>
    <submittedName>
        <fullName evidence="2">Uncharacterized protein</fullName>
    </submittedName>
</protein>
<comment type="caution">
    <text evidence="2">The sequence shown here is derived from an EMBL/GenBank/DDBJ whole genome shotgun (WGS) entry which is preliminary data.</text>
</comment>
<feature type="compositionally biased region" description="Polar residues" evidence="1">
    <location>
        <begin position="648"/>
        <end position="669"/>
    </location>
</feature>
<dbReference type="OrthoDB" id="252618at2759"/>
<dbReference type="AlphaFoldDB" id="A0A836GPT3"/>
<feature type="compositionally biased region" description="Low complexity" evidence="1">
    <location>
        <begin position="45"/>
        <end position="59"/>
    </location>
</feature>
<gene>
    <name evidence="2" type="ORF">CUR178_07531</name>
</gene>
<feature type="compositionally biased region" description="Polar residues" evidence="1">
    <location>
        <begin position="450"/>
        <end position="460"/>
    </location>
</feature>
<sequence length="741" mass="77477">MDVKIGMIISRFAFTLPGLGDDSEDGCDAIVPSSDDEGAESSPGVTSTSATPCTATPASATVTRIGARSHLRRSGASASATEKLGATGAYAFVRDGGASSSASLVASSSSCILGRGDTRISGSDATAATMQRGGGDRRGGMKKHGALLCVPDLVQLAMCAWNVELWRGRTGAASHCILRLPPFEDGTALYRGPVAYVLASGIVRMVTYGSVAATEALARRVRDALHEACKPLAVRRAAREESRLLQAVLGGSITGLLSYEDDGENCARRLCTDAPQSEMRLSSGGMSLATASAGEATTSDRHGRKPALRSSPAAATTRSLAGDSEGCDPPTLLEKACRIDFVQAVATPRWDAIAGLRASLFAPASASLGQGGSSGTIVADVDQVAEEAPRASVRRASVNVRGDAPMEWWRWYLDVQAGDCSVGGSDLGEVPLPGSSLPKAGWSDDAANRGHTSARSPNKTTRFQTCAGYADASPASAENFVRFLQRRRALLAHHITSFKLRRQATQNSLQILMDWRTATPLVSPAPLSAAAPPPTVPVAERPLPAQALAVGKPRRETEPPPDSGTPPPAAALTRVSSGSTWVTEASAANFFMESTFIAESTTPYGLESVRMPWEKASSTDPARWASRTSGGERAENEAGSTALRWDSSRNTQPVLRGDSSSIEGSTSTAKVEPAKRKRGAAAIRAVAAKRDGEATAAVEHVTCIIHRTGRVQLTAASELALRQMCALLLIPFLVATAELEL</sequence>
<dbReference type="RefSeq" id="XP_067695662.1">
    <property type="nucleotide sequence ID" value="XM_067839172.1"/>
</dbReference>
<keyword evidence="3" id="KW-1185">Reference proteome</keyword>
<proteinExistence type="predicted"/>
<feature type="region of interest" description="Disordered" evidence="1">
    <location>
        <begin position="25"/>
        <end position="59"/>
    </location>
</feature>
<feature type="region of interest" description="Disordered" evidence="1">
    <location>
        <begin position="551"/>
        <end position="576"/>
    </location>
</feature>
<evidence type="ECO:0000313" key="3">
    <source>
        <dbReference type="Proteomes" id="UP000674179"/>
    </source>
</evidence>